<proteinExistence type="predicted"/>
<sequence>MNDAETTESHAPVDYEIRVRGHLSDTLLVAFPDLQVRPQGGETVLIGGLADQSALYGVLARIEALGIDLLEVRRKSA</sequence>
<name>A0A7K1V2G9_9NOCA</name>
<gene>
    <name evidence="1" type="ORF">GPX89_26000</name>
</gene>
<keyword evidence="2" id="KW-1185">Reference proteome</keyword>
<reference evidence="1 2" key="1">
    <citation type="submission" date="2019-12" db="EMBL/GenBank/DDBJ databases">
        <title>Nocardia sp. nov. ET3-3 isolated from soil.</title>
        <authorList>
            <person name="Kanchanasin P."/>
            <person name="Tanasupawat S."/>
            <person name="Yuki M."/>
            <person name="Kudo T."/>
        </authorList>
    </citation>
    <scope>NUCLEOTIDE SEQUENCE [LARGE SCALE GENOMIC DNA]</scope>
    <source>
        <strain evidence="1 2">ET3-3</strain>
    </source>
</reference>
<evidence type="ECO:0000313" key="2">
    <source>
        <dbReference type="Proteomes" id="UP000466794"/>
    </source>
</evidence>
<evidence type="ECO:0000313" key="1">
    <source>
        <dbReference type="EMBL" id="MVU80692.1"/>
    </source>
</evidence>
<organism evidence="1 2">
    <name type="scientific">Nocardia terrae</name>
    <dbReference type="NCBI Taxonomy" id="2675851"/>
    <lineage>
        <taxon>Bacteria</taxon>
        <taxon>Bacillati</taxon>
        <taxon>Actinomycetota</taxon>
        <taxon>Actinomycetes</taxon>
        <taxon>Mycobacteriales</taxon>
        <taxon>Nocardiaceae</taxon>
        <taxon>Nocardia</taxon>
    </lineage>
</organism>
<accession>A0A7K1V2G9</accession>
<dbReference type="Proteomes" id="UP000466794">
    <property type="component" value="Unassembled WGS sequence"/>
</dbReference>
<dbReference type="AlphaFoldDB" id="A0A7K1V2G9"/>
<comment type="caution">
    <text evidence="1">The sequence shown here is derived from an EMBL/GenBank/DDBJ whole genome shotgun (WGS) entry which is preliminary data.</text>
</comment>
<dbReference type="RefSeq" id="WP_157390273.1">
    <property type="nucleotide sequence ID" value="NZ_WRPP01000005.1"/>
</dbReference>
<protein>
    <submittedName>
        <fullName evidence="1">Uncharacterized protein</fullName>
    </submittedName>
</protein>
<dbReference type="EMBL" id="WRPP01000005">
    <property type="protein sequence ID" value="MVU80692.1"/>
    <property type="molecule type" value="Genomic_DNA"/>
</dbReference>